<protein>
    <submittedName>
        <fullName evidence="2">Uncharacterized protein</fullName>
    </submittedName>
</protein>
<reference evidence="2" key="1">
    <citation type="submission" date="2019-12" db="EMBL/GenBank/DDBJ databases">
        <title>Genome sequencing and annotation of Brassica cretica.</title>
        <authorList>
            <person name="Studholme D.J."/>
            <person name="Sarris P.F."/>
        </authorList>
    </citation>
    <scope>NUCLEOTIDE SEQUENCE</scope>
    <source>
        <strain evidence="2">PFS-001/15</strain>
        <tissue evidence="2">Leaf</tissue>
    </source>
</reference>
<organism evidence="2 3">
    <name type="scientific">Brassica cretica</name>
    <name type="common">Mustard</name>
    <dbReference type="NCBI Taxonomy" id="69181"/>
    <lineage>
        <taxon>Eukaryota</taxon>
        <taxon>Viridiplantae</taxon>
        <taxon>Streptophyta</taxon>
        <taxon>Embryophyta</taxon>
        <taxon>Tracheophyta</taxon>
        <taxon>Spermatophyta</taxon>
        <taxon>Magnoliopsida</taxon>
        <taxon>eudicotyledons</taxon>
        <taxon>Gunneridae</taxon>
        <taxon>Pentapetalae</taxon>
        <taxon>rosids</taxon>
        <taxon>malvids</taxon>
        <taxon>Brassicales</taxon>
        <taxon>Brassicaceae</taxon>
        <taxon>Brassiceae</taxon>
        <taxon>Brassica</taxon>
    </lineage>
</organism>
<comment type="caution">
    <text evidence="2">The sequence shown here is derived from an EMBL/GenBank/DDBJ whole genome shotgun (WGS) entry which is preliminary data.</text>
</comment>
<sequence length="69" mass="7605">MRELSVLNSSIRNRTTKRTSSWTGRELERAGMSASDRECELSPSYRAANGSCSCPGCKLRMDGAEAEFV</sequence>
<accession>A0A8S9IC69</accession>
<proteinExistence type="predicted"/>
<dbReference type="Proteomes" id="UP000712281">
    <property type="component" value="Unassembled WGS sequence"/>
</dbReference>
<evidence type="ECO:0000256" key="1">
    <source>
        <dbReference type="SAM" id="MobiDB-lite"/>
    </source>
</evidence>
<dbReference type="EMBL" id="QGKW02001911">
    <property type="protein sequence ID" value="KAF2567430.1"/>
    <property type="molecule type" value="Genomic_DNA"/>
</dbReference>
<dbReference type="AlphaFoldDB" id="A0A8S9IC69"/>
<evidence type="ECO:0000313" key="3">
    <source>
        <dbReference type="Proteomes" id="UP000712281"/>
    </source>
</evidence>
<evidence type="ECO:0000313" key="2">
    <source>
        <dbReference type="EMBL" id="KAF2567430.1"/>
    </source>
</evidence>
<feature type="compositionally biased region" description="Polar residues" evidence="1">
    <location>
        <begin position="1"/>
        <end position="23"/>
    </location>
</feature>
<name>A0A8S9IC69_BRACR</name>
<gene>
    <name evidence="2" type="ORF">F2Q68_00024131</name>
</gene>
<feature type="region of interest" description="Disordered" evidence="1">
    <location>
        <begin position="1"/>
        <end position="29"/>
    </location>
</feature>